<dbReference type="Proteomes" id="UP000237000">
    <property type="component" value="Unassembled WGS sequence"/>
</dbReference>
<dbReference type="AlphaFoldDB" id="A0A2P5EHV3"/>
<feature type="region of interest" description="Disordered" evidence="2">
    <location>
        <begin position="140"/>
        <end position="161"/>
    </location>
</feature>
<evidence type="ECO:0000256" key="1">
    <source>
        <dbReference type="PROSITE-ProRule" id="PRU00047"/>
    </source>
</evidence>
<evidence type="ECO:0000256" key="2">
    <source>
        <dbReference type="SAM" id="MobiDB-lite"/>
    </source>
</evidence>
<dbReference type="InParanoid" id="A0A2P5EHV3"/>
<dbReference type="GO" id="GO:0003676">
    <property type="term" value="F:nucleic acid binding"/>
    <property type="evidence" value="ECO:0007669"/>
    <property type="project" value="InterPro"/>
</dbReference>
<dbReference type="InterPro" id="IPR001878">
    <property type="entry name" value="Znf_CCHC"/>
</dbReference>
<protein>
    <submittedName>
        <fullName evidence="4">Zinc knuckle CX2CX4HX4C</fullName>
    </submittedName>
</protein>
<sequence length="189" mass="21052">MQIFKFLRVRVKIDILKPLRIGAKVRVGSSGPLIWVDFKYEKIPDFCFYCGRVGHSVNYCPEEGSEVMLQKGQFQYREWLRGSSSNKLFSKDITTGRKGNKGLRSLGLGELPEHAGKEIGAAELTGEKTTQLVAASTSRVLSNNSAANEDDKTDRNTTNLSARPGSLQIQIQNWRHGDKCPPVEVNIPD</sequence>
<keyword evidence="5" id="KW-1185">Reference proteome</keyword>
<keyword evidence="1" id="KW-0863">Zinc-finger</keyword>
<dbReference type="OrthoDB" id="1750606at2759"/>
<dbReference type="STRING" id="63057.A0A2P5EHV3"/>
<dbReference type="SUPFAM" id="SSF57756">
    <property type="entry name" value="Retrovirus zinc finger-like domains"/>
    <property type="match status" value="1"/>
</dbReference>
<proteinExistence type="predicted"/>
<evidence type="ECO:0000259" key="3">
    <source>
        <dbReference type="PROSITE" id="PS50158"/>
    </source>
</evidence>
<dbReference type="Pfam" id="PF14392">
    <property type="entry name" value="zf-CCHC_4"/>
    <property type="match status" value="1"/>
</dbReference>
<dbReference type="PROSITE" id="PS50158">
    <property type="entry name" value="ZF_CCHC"/>
    <property type="match status" value="1"/>
</dbReference>
<keyword evidence="1" id="KW-0479">Metal-binding</keyword>
<dbReference type="InterPro" id="IPR025836">
    <property type="entry name" value="Zn_knuckle_CX2CX4HX4C"/>
</dbReference>
<accession>A0A2P5EHV3</accession>
<dbReference type="GO" id="GO:0008270">
    <property type="term" value="F:zinc ion binding"/>
    <property type="evidence" value="ECO:0007669"/>
    <property type="project" value="UniProtKB-KW"/>
</dbReference>
<feature type="domain" description="CCHC-type" evidence="3">
    <location>
        <begin position="47"/>
        <end position="62"/>
    </location>
</feature>
<name>A0A2P5EHV3_TREOI</name>
<dbReference type="InterPro" id="IPR040256">
    <property type="entry name" value="At4g02000-like"/>
</dbReference>
<dbReference type="PANTHER" id="PTHR31286">
    <property type="entry name" value="GLYCINE-RICH CELL WALL STRUCTURAL PROTEIN 1.8-LIKE"/>
    <property type="match status" value="1"/>
</dbReference>
<gene>
    <name evidence="4" type="ORF">TorRG33x02_190670</name>
</gene>
<reference evidence="5" key="1">
    <citation type="submission" date="2016-06" db="EMBL/GenBank/DDBJ databases">
        <title>Parallel loss of symbiosis genes in relatives of nitrogen-fixing non-legume Parasponia.</title>
        <authorList>
            <person name="Van Velzen R."/>
            <person name="Holmer R."/>
            <person name="Bu F."/>
            <person name="Rutten L."/>
            <person name="Van Zeijl A."/>
            <person name="Liu W."/>
            <person name="Santuari L."/>
            <person name="Cao Q."/>
            <person name="Sharma T."/>
            <person name="Shen D."/>
            <person name="Roswanjaya Y."/>
            <person name="Wardhani T."/>
            <person name="Kalhor M.S."/>
            <person name="Jansen J."/>
            <person name="Van den Hoogen J."/>
            <person name="Gungor B."/>
            <person name="Hartog M."/>
            <person name="Hontelez J."/>
            <person name="Verver J."/>
            <person name="Yang W.-C."/>
            <person name="Schijlen E."/>
            <person name="Repin R."/>
            <person name="Schilthuizen M."/>
            <person name="Schranz E."/>
            <person name="Heidstra R."/>
            <person name="Miyata K."/>
            <person name="Fedorova E."/>
            <person name="Kohlen W."/>
            <person name="Bisseling T."/>
            <person name="Smit S."/>
            <person name="Geurts R."/>
        </authorList>
    </citation>
    <scope>NUCLEOTIDE SEQUENCE [LARGE SCALE GENOMIC DNA]</scope>
    <source>
        <strain evidence="5">cv. RG33-2</strain>
    </source>
</reference>
<dbReference type="InterPro" id="IPR036875">
    <property type="entry name" value="Znf_CCHC_sf"/>
</dbReference>
<dbReference type="EMBL" id="JXTC01000152">
    <property type="protein sequence ID" value="PON85093.1"/>
    <property type="molecule type" value="Genomic_DNA"/>
</dbReference>
<organism evidence="4 5">
    <name type="scientific">Trema orientale</name>
    <name type="common">Charcoal tree</name>
    <name type="synonym">Celtis orientalis</name>
    <dbReference type="NCBI Taxonomy" id="63057"/>
    <lineage>
        <taxon>Eukaryota</taxon>
        <taxon>Viridiplantae</taxon>
        <taxon>Streptophyta</taxon>
        <taxon>Embryophyta</taxon>
        <taxon>Tracheophyta</taxon>
        <taxon>Spermatophyta</taxon>
        <taxon>Magnoliopsida</taxon>
        <taxon>eudicotyledons</taxon>
        <taxon>Gunneridae</taxon>
        <taxon>Pentapetalae</taxon>
        <taxon>rosids</taxon>
        <taxon>fabids</taxon>
        <taxon>Rosales</taxon>
        <taxon>Cannabaceae</taxon>
        <taxon>Trema</taxon>
    </lineage>
</organism>
<keyword evidence="1" id="KW-0862">Zinc</keyword>
<dbReference type="PANTHER" id="PTHR31286:SF167">
    <property type="entry name" value="OS09G0268800 PROTEIN"/>
    <property type="match status" value="1"/>
</dbReference>
<evidence type="ECO:0000313" key="5">
    <source>
        <dbReference type="Proteomes" id="UP000237000"/>
    </source>
</evidence>
<comment type="caution">
    <text evidence="4">The sequence shown here is derived from an EMBL/GenBank/DDBJ whole genome shotgun (WGS) entry which is preliminary data.</text>
</comment>
<evidence type="ECO:0000313" key="4">
    <source>
        <dbReference type="EMBL" id="PON85093.1"/>
    </source>
</evidence>